<dbReference type="SUPFAM" id="SSF51735">
    <property type="entry name" value="NAD(P)-binding Rossmann-fold domains"/>
    <property type="match status" value="1"/>
</dbReference>
<dbReference type="InterPro" id="IPR057326">
    <property type="entry name" value="KR_dom"/>
</dbReference>
<accession>A0A4V2W5F1</accession>
<evidence type="ECO:0000256" key="2">
    <source>
        <dbReference type="ARBA" id="ARBA00022857"/>
    </source>
</evidence>
<dbReference type="Gene3D" id="3.40.50.720">
    <property type="entry name" value="NAD(P)-binding Rossmann-like Domain"/>
    <property type="match status" value="1"/>
</dbReference>
<dbReference type="GO" id="GO:0008206">
    <property type="term" value="P:bile acid metabolic process"/>
    <property type="evidence" value="ECO:0007669"/>
    <property type="project" value="UniProtKB-ARBA"/>
</dbReference>
<dbReference type="InterPro" id="IPR036291">
    <property type="entry name" value="NAD(P)-bd_dom_sf"/>
</dbReference>
<evidence type="ECO:0000313" key="6">
    <source>
        <dbReference type="Proteomes" id="UP000295515"/>
    </source>
</evidence>
<comment type="caution">
    <text evidence="5">The sequence shown here is derived from an EMBL/GenBank/DDBJ whole genome shotgun (WGS) entry which is preliminary data.</text>
</comment>
<sequence length="254" mass="27604">MRLDGKIALITGGGTGIGLDIAKRYVEEGAYVYITGRREKKLQEAVDLVGKNIVYIVADVTKKEDNQKVADRIKADKGHLDIAIANAGVGNYIAIEDVTEEEFNRVMYTNVLGTYYLAQACLPIMEEGSTFILNTSVTTSLGLPKFSLYIAAKSAMKSFIHTWTNELRDRKIRVNALAPGIIPTDAAGQELGRDPKEEQNVQQYRSTLIPAGRVGNVKDTSNAAVFLGSDESSYVNGVELLVDGGLAAIYPVKL</sequence>
<dbReference type="InterPro" id="IPR052178">
    <property type="entry name" value="Sec_Metab_Biosynth_SDR"/>
</dbReference>
<protein>
    <submittedName>
        <fullName evidence="5">NAD(P)-dependent dehydrogenase (Short-subunit alcohol dehydrogenase family)</fullName>
    </submittedName>
</protein>
<dbReference type="Proteomes" id="UP000295515">
    <property type="component" value="Unassembled WGS sequence"/>
</dbReference>
<dbReference type="GeneID" id="98915249"/>
<dbReference type="PANTHER" id="PTHR43618:SF8">
    <property type="entry name" value="7ALPHA-HYDROXYSTEROID DEHYDROGENASE"/>
    <property type="match status" value="1"/>
</dbReference>
<dbReference type="PANTHER" id="PTHR43618">
    <property type="entry name" value="7-ALPHA-HYDROXYSTEROID DEHYDROGENASE"/>
    <property type="match status" value="1"/>
</dbReference>
<proteinExistence type="inferred from homology"/>
<evidence type="ECO:0000256" key="1">
    <source>
        <dbReference type="ARBA" id="ARBA00006484"/>
    </source>
</evidence>
<feature type="domain" description="Ketoreductase" evidence="4">
    <location>
        <begin position="6"/>
        <end position="180"/>
    </location>
</feature>
<keyword evidence="2" id="KW-0521">NADP</keyword>
<evidence type="ECO:0000259" key="4">
    <source>
        <dbReference type="SMART" id="SM00822"/>
    </source>
</evidence>
<dbReference type="AlphaFoldDB" id="A0A4V2W5F1"/>
<dbReference type="SMART" id="SM00822">
    <property type="entry name" value="PKS_KR"/>
    <property type="match status" value="1"/>
</dbReference>
<evidence type="ECO:0000256" key="3">
    <source>
        <dbReference type="ARBA" id="ARBA00023002"/>
    </source>
</evidence>
<dbReference type="PRINTS" id="PR00081">
    <property type="entry name" value="GDHRDH"/>
</dbReference>
<organism evidence="5 6">
    <name type="scientific">Longibaculum muris</name>
    <dbReference type="NCBI Taxonomy" id="1796628"/>
    <lineage>
        <taxon>Bacteria</taxon>
        <taxon>Bacillati</taxon>
        <taxon>Bacillota</taxon>
        <taxon>Erysipelotrichia</taxon>
        <taxon>Erysipelotrichales</taxon>
        <taxon>Coprobacillaceae</taxon>
        <taxon>Longibaculum</taxon>
    </lineage>
</organism>
<dbReference type="RefSeq" id="WP_066450449.1">
    <property type="nucleotide sequence ID" value="NZ_JANKBF010000015.1"/>
</dbReference>
<dbReference type="EMBL" id="SMCQ01000008">
    <property type="protein sequence ID" value="TCV99612.1"/>
    <property type="molecule type" value="Genomic_DNA"/>
</dbReference>
<comment type="similarity">
    <text evidence="1">Belongs to the short-chain dehydrogenases/reductases (SDR) family.</text>
</comment>
<dbReference type="InterPro" id="IPR002347">
    <property type="entry name" value="SDR_fam"/>
</dbReference>
<gene>
    <name evidence="5" type="ORF">EDD60_10852</name>
</gene>
<dbReference type="GO" id="GO:0016491">
    <property type="term" value="F:oxidoreductase activity"/>
    <property type="evidence" value="ECO:0007669"/>
    <property type="project" value="UniProtKB-KW"/>
</dbReference>
<dbReference type="Pfam" id="PF13561">
    <property type="entry name" value="adh_short_C2"/>
    <property type="match status" value="1"/>
</dbReference>
<keyword evidence="3" id="KW-0560">Oxidoreductase</keyword>
<reference evidence="5 6" key="1">
    <citation type="submission" date="2019-03" db="EMBL/GenBank/DDBJ databases">
        <title>Genomic Encyclopedia of Type Strains, Phase IV (KMG-IV): sequencing the most valuable type-strain genomes for metagenomic binning, comparative biology and taxonomic classification.</title>
        <authorList>
            <person name="Goeker M."/>
        </authorList>
    </citation>
    <scope>NUCLEOTIDE SEQUENCE [LARGE SCALE GENOMIC DNA]</scope>
    <source>
        <strain evidence="5 6">DSM 29487</strain>
    </source>
</reference>
<evidence type="ECO:0000313" key="5">
    <source>
        <dbReference type="EMBL" id="TCV99612.1"/>
    </source>
</evidence>
<dbReference type="FunFam" id="3.40.50.720:FF:000084">
    <property type="entry name" value="Short-chain dehydrogenase reductase"/>
    <property type="match status" value="1"/>
</dbReference>
<keyword evidence="6" id="KW-1185">Reference proteome</keyword>
<name>A0A4V2W5F1_9FIRM</name>
<dbReference type="CDD" id="cd05233">
    <property type="entry name" value="SDR_c"/>
    <property type="match status" value="1"/>
</dbReference>